<dbReference type="RefSeq" id="WP_272650559.1">
    <property type="nucleotide sequence ID" value="NZ_JAZDDG010000003.1"/>
</dbReference>
<dbReference type="SMART" id="SM00850">
    <property type="entry name" value="LytTR"/>
    <property type="match status" value="1"/>
</dbReference>
<protein>
    <submittedName>
        <fullName evidence="4">LytTR family DNA-binding domain-containing protein</fullName>
    </submittedName>
</protein>
<sequence>MEYSYVIIDPDAVSNLQLSTFLEEYGDFSCAGLAKTPDDGLNQVLKFSPDLVFINLDQKSQALFQIVMEMHQYLMNIPLVIGISKTKKHAYEAIKNGFFDYWLLPFNELDIRKSLLKLRKRMPKEKEAQTICLKSYNDFQYINTADILYLQADNNTTEFFMKDGTVTNAFKTLKTFEKQLPKNFIRIHQSYIVNTDYVSRINFGKNICALKEGEKNLPFSKSYKDKMDQLKKSLSKKSISSLN</sequence>
<dbReference type="SUPFAM" id="SSF52172">
    <property type="entry name" value="CheY-like"/>
    <property type="match status" value="1"/>
</dbReference>
<feature type="domain" description="HTH LytTR-type" evidence="3">
    <location>
        <begin position="141"/>
        <end position="236"/>
    </location>
</feature>
<dbReference type="PROSITE" id="PS50930">
    <property type="entry name" value="HTH_LYTTR"/>
    <property type="match status" value="1"/>
</dbReference>
<dbReference type="PROSITE" id="PS50110">
    <property type="entry name" value="RESPONSE_REGULATORY"/>
    <property type="match status" value="1"/>
</dbReference>
<evidence type="ECO:0000313" key="5">
    <source>
        <dbReference type="Proteomes" id="UP001356308"/>
    </source>
</evidence>
<keyword evidence="5" id="KW-1185">Reference proteome</keyword>
<dbReference type="InterPro" id="IPR007492">
    <property type="entry name" value="LytTR_DNA-bd_dom"/>
</dbReference>
<evidence type="ECO:0000259" key="3">
    <source>
        <dbReference type="PROSITE" id="PS50930"/>
    </source>
</evidence>
<reference evidence="4 5" key="1">
    <citation type="submission" date="2024-01" db="EMBL/GenBank/DDBJ databases">
        <title>Maribacter spp. originated from different algae showed divergent polysaccharides utilization ability.</title>
        <authorList>
            <person name="Wang H."/>
            <person name="Wu Y."/>
        </authorList>
    </citation>
    <scope>NUCLEOTIDE SEQUENCE [LARGE SCALE GENOMIC DNA]</scope>
    <source>
        <strain evidence="4 5">PR1</strain>
    </source>
</reference>
<dbReference type="PANTHER" id="PTHR37299">
    <property type="entry name" value="TRANSCRIPTIONAL REGULATOR-RELATED"/>
    <property type="match status" value="1"/>
</dbReference>
<keyword evidence="4" id="KW-0238">DNA-binding</keyword>
<dbReference type="Gene3D" id="2.40.50.1020">
    <property type="entry name" value="LytTr DNA-binding domain"/>
    <property type="match status" value="1"/>
</dbReference>
<dbReference type="InterPro" id="IPR011006">
    <property type="entry name" value="CheY-like_superfamily"/>
</dbReference>
<dbReference type="EMBL" id="JAZDDG010000003">
    <property type="protein sequence ID" value="MEE1975736.1"/>
    <property type="molecule type" value="Genomic_DNA"/>
</dbReference>
<dbReference type="Gene3D" id="3.40.50.2300">
    <property type="match status" value="1"/>
</dbReference>
<evidence type="ECO:0000259" key="2">
    <source>
        <dbReference type="PROSITE" id="PS50110"/>
    </source>
</evidence>
<name>A0ABU7IT81_9FLAO</name>
<accession>A0ABU7IT81</accession>
<dbReference type="GO" id="GO:0003677">
    <property type="term" value="F:DNA binding"/>
    <property type="evidence" value="ECO:0007669"/>
    <property type="project" value="UniProtKB-KW"/>
</dbReference>
<organism evidence="4 5">
    <name type="scientific">Maribacter cobaltidurans</name>
    <dbReference type="NCBI Taxonomy" id="1178778"/>
    <lineage>
        <taxon>Bacteria</taxon>
        <taxon>Pseudomonadati</taxon>
        <taxon>Bacteroidota</taxon>
        <taxon>Flavobacteriia</taxon>
        <taxon>Flavobacteriales</taxon>
        <taxon>Flavobacteriaceae</taxon>
        <taxon>Maribacter</taxon>
    </lineage>
</organism>
<gene>
    <name evidence="4" type="ORF">V1I91_06625</name>
</gene>
<evidence type="ECO:0000313" key="4">
    <source>
        <dbReference type="EMBL" id="MEE1975736.1"/>
    </source>
</evidence>
<comment type="caution">
    <text evidence="1">Lacks conserved residue(s) required for the propagation of feature annotation.</text>
</comment>
<dbReference type="PANTHER" id="PTHR37299:SF1">
    <property type="entry name" value="STAGE 0 SPORULATION PROTEIN A HOMOLOG"/>
    <property type="match status" value="1"/>
</dbReference>
<comment type="caution">
    <text evidence="4">The sequence shown here is derived from an EMBL/GenBank/DDBJ whole genome shotgun (WGS) entry which is preliminary data.</text>
</comment>
<dbReference type="InterPro" id="IPR001789">
    <property type="entry name" value="Sig_transdc_resp-reg_receiver"/>
</dbReference>
<dbReference type="Pfam" id="PF04397">
    <property type="entry name" value="LytTR"/>
    <property type="match status" value="1"/>
</dbReference>
<feature type="domain" description="Response regulatory" evidence="2">
    <location>
        <begin position="4"/>
        <end position="119"/>
    </location>
</feature>
<dbReference type="Proteomes" id="UP001356308">
    <property type="component" value="Unassembled WGS sequence"/>
</dbReference>
<evidence type="ECO:0000256" key="1">
    <source>
        <dbReference type="PROSITE-ProRule" id="PRU00169"/>
    </source>
</evidence>
<dbReference type="InterPro" id="IPR046947">
    <property type="entry name" value="LytR-like"/>
</dbReference>
<proteinExistence type="predicted"/>